<name>A0A0C9N5P8_9FUNG</name>
<gene>
    <name evidence="2" type="ORF">MAM1_0575d10948</name>
</gene>
<evidence type="ECO:0000256" key="1">
    <source>
        <dbReference type="SAM" id="MobiDB-lite"/>
    </source>
</evidence>
<keyword evidence="3" id="KW-1185">Reference proteome</keyword>
<evidence type="ECO:0000313" key="2">
    <source>
        <dbReference type="EMBL" id="GAN11387.1"/>
    </source>
</evidence>
<organism evidence="2">
    <name type="scientific">Mucor ambiguus</name>
    <dbReference type="NCBI Taxonomy" id="91626"/>
    <lineage>
        <taxon>Eukaryota</taxon>
        <taxon>Fungi</taxon>
        <taxon>Fungi incertae sedis</taxon>
        <taxon>Mucoromycota</taxon>
        <taxon>Mucoromycotina</taxon>
        <taxon>Mucoromycetes</taxon>
        <taxon>Mucorales</taxon>
        <taxon>Mucorineae</taxon>
        <taxon>Mucoraceae</taxon>
        <taxon>Mucor</taxon>
    </lineage>
</organism>
<dbReference type="Proteomes" id="UP000053815">
    <property type="component" value="Unassembled WGS sequence"/>
</dbReference>
<feature type="non-terminal residue" evidence="2">
    <location>
        <position position="64"/>
    </location>
</feature>
<sequence>MPLNIATNVSFEDESEGDDAVDSIADANGGTVNAVEDKVINSHDEQEATDNVALPPTAKHSEIR</sequence>
<feature type="region of interest" description="Disordered" evidence="1">
    <location>
        <begin position="42"/>
        <end position="64"/>
    </location>
</feature>
<evidence type="ECO:0000313" key="3">
    <source>
        <dbReference type="Proteomes" id="UP000053815"/>
    </source>
</evidence>
<accession>A0A0C9N5P8</accession>
<protein>
    <submittedName>
        <fullName evidence="2">Uncharacterized protein</fullName>
    </submittedName>
</protein>
<reference evidence="2" key="1">
    <citation type="submission" date="2014-09" db="EMBL/GenBank/DDBJ databases">
        <title>Draft genome sequence of an oleaginous Mucoromycotina fungus Mucor ambiguus NBRC6742.</title>
        <authorList>
            <person name="Takeda I."/>
            <person name="Yamane N."/>
            <person name="Morita T."/>
            <person name="Tamano K."/>
            <person name="Machida M."/>
            <person name="Baker S."/>
            <person name="Koike H."/>
        </authorList>
    </citation>
    <scope>NUCLEOTIDE SEQUENCE</scope>
    <source>
        <strain evidence="2">NBRC 6742</strain>
    </source>
</reference>
<proteinExistence type="predicted"/>
<dbReference type="EMBL" id="DF836864">
    <property type="protein sequence ID" value="GAN11387.1"/>
    <property type="molecule type" value="Genomic_DNA"/>
</dbReference>
<dbReference type="AlphaFoldDB" id="A0A0C9N5P8"/>